<organism evidence="11 12">
    <name type="scientific">Candidatus Colimorpha enterica</name>
    <dbReference type="NCBI Taxonomy" id="3083063"/>
    <lineage>
        <taxon>Bacteria</taxon>
        <taxon>Pseudomonadati</taxon>
        <taxon>Bacteroidota</taxon>
        <taxon>Bacteroidia</taxon>
        <taxon>Bacteroidales</taxon>
        <taxon>Candidatus Colimorpha</taxon>
    </lineage>
</organism>
<proteinExistence type="inferred from homology"/>
<keyword evidence="5 7" id="KW-0460">Magnesium</keyword>
<evidence type="ECO:0000259" key="8">
    <source>
        <dbReference type="Pfam" id="PF02878"/>
    </source>
</evidence>
<dbReference type="CDD" id="cd05799">
    <property type="entry name" value="PGM2"/>
    <property type="match status" value="1"/>
</dbReference>
<comment type="cofactor">
    <cofactor evidence="1">
        <name>Mg(2+)</name>
        <dbReference type="ChEBI" id="CHEBI:18420"/>
    </cofactor>
</comment>
<evidence type="ECO:0000256" key="3">
    <source>
        <dbReference type="ARBA" id="ARBA00022553"/>
    </source>
</evidence>
<feature type="domain" description="Alpha-D-phosphohexomutase alpha/beta/alpha" evidence="8">
    <location>
        <begin position="46"/>
        <end position="176"/>
    </location>
</feature>
<dbReference type="Gene3D" id="3.30.310.50">
    <property type="entry name" value="Alpha-D-phosphohexomutase, C-terminal domain"/>
    <property type="match status" value="1"/>
</dbReference>
<keyword evidence="6" id="KW-0413">Isomerase</keyword>
<dbReference type="InterPro" id="IPR005841">
    <property type="entry name" value="Alpha-D-phosphohexomutase_SF"/>
</dbReference>
<dbReference type="InterPro" id="IPR005846">
    <property type="entry name" value="A-D-PHexomutase_a/b/a-III"/>
</dbReference>
<protein>
    <submittedName>
        <fullName evidence="11">Phospho-sugar mutase</fullName>
    </submittedName>
</protein>
<dbReference type="PRINTS" id="PR00509">
    <property type="entry name" value="PGMPMM"/>
</dbReference>
<keyword evidence="3" id="KW-0597">Phosphoprotein</keyword>
<comment type="similarity">
    <text evidence="2 7">Belongs to the phosphohexose mutase family.</text>
</comment>
<dbReference type="Pfam" id="PF02879">
    <property type="entry name" value="PGM_PMM_II"/>
    <property type="match status" value="1"/>
</dbReference>
<gene>
    <name evidence="11" type="ORF">MR241_08495</name>
</gene>
<evidence type="ECO:0000256" key="6">
    <source>
        <dbReference type="ARBA" id="ARBA00023235"/>
    </source>
</evidence>
<dbReference type="Gene3D" id="3.40.120.10">
    <property type="entry name" value="Alpha-D-Glucose-1,6-Bisphosphate, subunit A, domain 3"/>
    <property type="match status" value="3"/>
</dbReference>
<dbReference type="AlphaFoldDB" id="A0AAE3FI91"/>
<dbReference type="EMBL" id="JALEMU010000134">
    <property type="protein sequence ID" value="MCI5756313.1"/>
    <property type="molecule type" value="Genomic_DNA"/>
</dbReference>
<dbReference type="GO" id="GO:0000287">
    <property type="term" value="F:magnesium ion binding"/>
    <property type="evidence" value="ECO:0007669"/>
    <property type="project" value="InterPro"/>
</dbReference>
<dbReference type="PROSITE" id="PS00710">
    <property type="entry name" value="PGM_PMM"/>
    <property type="match status" value="1"/>
</dbReference>
<evidence type="ECO:0000259" key="9">
    <source>
        <dbReference type="Pfam" id="PF02879"/>
    </source>
</evidence>
<evidence type="ECO:0000313" key="12">
    <source>
        <dbReference type="Proteomes" id="UP001139365"/>
    </source>
</evidence>
<dbReference type="InterPro" id="IPR036900">
    <property type="entry name" value="A-D-PHexomutase_C_sf"/>
</dbReference>
<evidence type="ECO:0000256" key="2">
    <source>
        <dbReference type="ARBA" id="ARBA00010231"/>
    </source>
</evidence>
<evidence type="ECO:0000256" key="7">
    <source>
        <dbReference type="RuleBase" id="RU004326"/>
    </source>
</evidence>
<evidence type="ECO:0000313" key="11">
    <source>
        <dbReference type="EMBL" id="MCI5756313.1"/>
    </source>
</evidence>
<dbReference type="InterPro" id="IPR005844">
    <property type="entry name" value="A-D-PHexomutase_a/b/a-I"/>
</dbReference>
<dbReference type="Pfam" id="PF02878">
    <property type="entry name" value="PGM_PMM_I"/>
    <property type="match status" value="1"/>
</dbReference>
<feature type="domain" description="Alpha-D-phosphohexomutase alpha/beta/alpha" evidence="9">
    <location>
        <begin position="209"/>
        <end position="316"/>
    </location>
</feature>
<dbReference type="InterPro" id="IPR016066">
    <property type="entry name" value="A-D-PHexomutase_CS"/>
</dbReference>
<sequence>MTENGAMKEYRRWLASDRVSGDMKEELLSIGDNDGEIRMRFSAPLSFGTAGLRGTMGAGINNMNVHTVAWATQGFSDYINANGGGACAIAYDTRNNSALFAQESAEVLAANGIKVYIFDSARPTPELSFAVRELGCRAGINITASHNPKEYNGYKAYWEDGAQLAPEQAAAVSDYMGKCDVLGGAVRISFDEGVKDGRIVFLGGDFDEKYMERVLEQRVNKNAIPSQSDMTIVYTPLHGAGHRLVPETLRRAGLKNIITVPEQMVTDGNFPTVKYPNPEFPEAFALGKKLAAENGCDLIIATDPDADRMGIMIKDGGEYTGLTGNQVGCLLLDYIITAYRENGGVPADAYAVKSIVTTELASEICRANGVEMFDVLTGFKFIGEVIKKHEEQGVGTYLLGFEESYGYLKGTYARDKDAVVASLLVTEMAAYYRAKGMTLKDAVDSLYRRYGSYGESVMSLSMPGADGNERMREIMERLRENAPATLGGDSVVSVRDYLKGTVTDLVTGKTEPTGLPSSDVLYYTTRAAVTVFRPSGTEPKIKVYFMAKGENSDAVSEKLAACRADAGKLLGK</sequence>
<name>A0AAE3FI91_9BACT</name>
<evidence type="ECO:0000256" key="5">
    <source>
        <dbReference type="ARBA" id="ARBA00022842"/>
    </source>
</evidence>
<dbReference type="InterPro" id="IPR016055">
    <property type="entry name" value="A-D-PHexomutase_a/b/a-I/II/III"/>
</dbReference>
<dbReference type="InterPro" id="IPR005845">
    <property type="entry name" value="A-D-PHexomutase_a/b/a-II"/>
</dbReference>
<feature type="domain" description="Alpha-D-phosphohexomutase alpha/beta/alpha" evidence="10">
    <location>
        <begin position="324"/>
        <end position="450"/>
    </location>
</feature>
<dbReference type="PANTHER" id="PTHR45745:SF1">
    <property type="entry name" value="PHOSPHOGLUCOMUTASE 2B-RELATED"/>
    <property type="match status" value="1"/>
</dbReference>
<evidence type="ECO:0000259" key="10">
    <source>
        <dbReference type="Pfam" id="PF02880"/>
    </source>
</evidence>
<dbReference type="SUPFAM" id="SSF53738">
    <property type="entry name" value="Phosphoglucomutase, first 3 domains"/>
    <property type="match status" value="3"/>
</dbReference>
<evidence type="ECO:0000256" key="1">
    <source>
        <dbReference type="ARBA" id="ARBA00001946"/>
    </source>
</evidence>
<comment type="caution">
    <text evidence="11">The sequence shown here is derived from an EMBL/GenBank/DDBJ whole genome shotgun (WGS) entry which is preliminary data.</text>
</comment>
<accession>A0AAE3FI91</accession>
<evidence type="ECO:0000256" key="4">
    <source>
        <dbReference type="ARBA" id="ARBA00022723"/>
    </source>
</evidence>
<dbReference type="PANTHER" id="PTHR45745">
    <property type="entry name" value="PHOSPHOMANNOMUTASE 45A"/>
    <property type="match status" value="1"/>
</dbReference>
<dbReference type="GO" id="GO:0008973">
    <property type="term" value="F:phosphopentomutase activity"/>
    <property type="evidence" value="ECO:0007669"/>
    <property type="project" value="TreeGrafter"/>
</dbReference>
<reference evidence="11 12" key="1">
    <citation type="submission" date="2022-03" db="EMBL/GenBank/DDBJ databases">
        <title>Metagenome-assembled genomes from swine fecal metagenomes.</title>
        <authorList>
            <person name="Holman D.B."/>
            <person name="Kommadath A."/>
        </authorList>
    </citation>
    <scope>NUCLEOTIDE SEQUENCE [LARGE SCALE GENOMIC DNA]</scope>
    <source>
        <strain evidence="11">SUG147</strain>
    </source>
</reference>
<dbReference type="Pfam" id="PF02880">
    <property type="entry name" value="PGM_PMM_III"/>
    <property type="match status" value="1"/>
</dbReference>
<keyword evidence="4 7" id="KW-0479">Metal-binding</keyword>
<dbReference type="GO" id="GO:0005975">
    <property type="term" value="P:carbohydrate metabolic process"/>
    <property type="evidence" value="ECO:0007669"/>
    <property type="project" value="InterPro"/>
</dbReference>
<dbReference type="Proteomes" id="UP001139365">
    <property type="component" value="Unassembled WGS sequence"/>
</dbReference>
<dbReference type="GO" id="GO:0006166">
    <property type="term" value="P:purine ribonucleoside salvage"/>
    <property type="evidence" value="ECO:0007669"/>
    <property type="project" value="TreeGrafter"/>
</dbReference>
<dbReference type="SUPFAM" id="SSF55957">
    <property type="entry name" value="Phosphoglucomutase, C-terminal domain"/>
    <property type="match status" value="1"/>
</dbReference>